<dbReference type="eggNOG" id="ENOG5032Z13">
    <property type="taxonomic scope" value="Bacteria"/>
</dbReference>
<dbReference type="AlphaFoldDB" id="A5EWN3"/>
<dbReference type="Proteomes" id="UP000000248">
    <property type="component" value="Chromosome"/>
</dbReference>
<evidence type="ECO:0000313" key="3">
    <source>
        <dbReference type="Proteomes" id="UP000000248"/>
    </source>
</evidence>
<accession>A5EWN3</accession>
<feature type="signal peptide" evidence="1">
    <location>
        <begin position="1"/>
        <end position="18"/>
    </location>
</feature>
<sequence length="100" mass="10739">MHKKILPMIFVFSAGVMAHTPLFNCMDEGDGSILCEGGFSDGSSAANVEIVVKSSDGQTILTSKLDENSEIVFQKPEGAFRVMFNAGEGHNLEISSDNIK</sequence>
<dbReference type="EMBL" id="CP000513">
    <property type="protein sequence ID" value="ABQ13411.1"/>
    <property type="molecule type" value="Genomic_DNA"/>
</dbReference>
<keyword evidence="3" id="KW-1185">Reference proteome</keyword>
<dbReference type="STRING" id="246195.DNO_0134"/>
<evidence type="ECO:0000313" key="2">
    <source>
        <dbReference type="EMBL" id="ABQ13411.1"/>
    </source>
</evidence>
<keyword evidence="1" id="KW-0732">Signal</keyword>
<evidence type="ECO:0000256" key="1">
    <source>
        <dbReference type="SAM" id="SignalP"/>
    </source>
</evidence>
<reference evidence="2 3" key="1">
    <citation type="journal article" date="2007" name="Nat. Biotechnol.">
        <title>Genome sequence and identification of candidate vaccine antigens from the animal pathogen Dichelobacter nodosus.</title>
        <authorList>
            <person name="Myers G.S."/>
            <person name="Parker D."/>
            <person name="Al-Hasani K."/>
            <person name="Kennan R.M."/>
            <person name="Seemann T."/>
            <person name="Ren Q."/>
            <person name="Badger J.H."/>
            <person name="Selengut J.D."/>
            <person name="Deboy R.T."/>
            <person name="Tettelin H."/>
            <person name="Boyce J.D."/>
            <person name="McCarl V.P."/>
            <person name="Han X."/>
            <person name="Nelson W.C."/>
            <person name="Madupu R."/>
            <person name="Mohamoud Y."/>
            <person name="Holley T."/>
            <person name="Fedorova N."/>
            <person name="Khouri H."/>
            <person name="Bottomley S.P."/>
            <person name="Whittington R.J."/>
            <person name="Adler B."/>
            <person name="Songer J.G."/>
            <person name="Rood J.I."/>
            <person name="Paulsen I.T."/>
        </authorList>
    </citation>
    <scope>NUCLEOTIDE SEQUENCE [LARGE SCALE GENOMIC DNA]</scope>
    <source>
        <strain evidence="2 3">VCS1703A</strain>
    </source>
</reference>
<protein>
    <submittedName>
        <fullName evidence="2">Uncharacterized protein</fullName>
    </submittedName>
</protein>
<proteinExistence type="predicted"/>
<feature type="chain" id="PRO_5002680822" evidence="1">
    <location>
        <begin position="19"/>
        <end position="100"/>
    </location>
</feature>
<dbReference type="HOGENOM" id="CLU_148087_1_0_6"/>
<gene>
    <name evidence="2" type="ordered locus">DNO_0134</name>
</gene>
<name>A5EWN3_DICNV</name>
<organism evidence="2 3">
    <name type="scientific">Dichelobacter nodosus (strain VCS1703A)</name>
    <dbReference type="NCBI Taxonomy" id="246195"/>
    <lineage>
        <taxon>Bacteria</taxon>
        <taxon>Pseudomonadati</taxon>
        <taxon>Pseudomonadota</taxon>
        <taxon>Gammaproteobacteria</taxon>
        <taxon>Cardiobacteriales</taxon>
        <taxon>Cardiobacteriaceae</taxon>
        <taxon>Dichelobacter</taxon>
    </lineage>
</organism>
<dbReference type="KEGG" id="dno:DNO_0134"/>